<evidence type="ECO:0000256" key="1">
    <source>
        <dbReference type="ARBA" id="ARBA00004191"/>
    </source>
</evidence>
<evidence type="ECO:0000256" key="5">
    <source>
        <dbReference type="ARBA" id="ARBA00022801"/>
    </source>
</evidence>
<gene>
    <name evidence="11" type="ORF">DCAF_LOCUS2682</name>
</gene>
<evidence type="ECO:0000256" key="4">
    <source>
        <dbReference type="ARBA" id="ARBA00022525"/>
    </source>
</evidence>
<feature type="signal peptide" evidence="10">
    <location>
        <begin position="1"/>
        <end position="21"/>
    </location>
</feature>
<dbReference type="SMART" id="SM00710">
    <property type="entry name" value="PbH1"/>
    <property type="match status" value="7"/>
</dbReference>
<evidence type="ECO:0000256" key="6">
    <source>
        <dbReference type="ARBA" id="ARBA00023295"/>
    </source>
</evidence>
<dbReference type="GO" id="GO:0005975">
    <property type="term" value="P:carbohydrate metabolic process"/>
    <property type="evidence" value="ECO:0007669"/>
    <property type="project" value="InterPro"/>
</dbReference>
<dbReference type="Pfam" id="PF00295">
    <property type="entry name" value="Glyco_hydro_28"/>
    <property type="match status" value="1"/>
</dbReference>
<comment type="caution">
    <text evidence="11">The sequence shown here is derived from an EMBL/GenBank/DDBJ whole genome shotgun (WGS) entry which is preliminary data.</text>
</comment>
<dbReference type="EMBL" id="CAWUPB010000816">
    <property type="protein sequence ID" value="CAK7325010.1"/>
    <property type="molecule type" value="Genomic_DNA"/>
</dbReference>
<dbReference type="InterPro" id="IPR011050">
    <property type="entry name" value="Pectin_lyase_fold/virulence"/>
</dbReference>
<evidence type="ECO:0000256" key="10">
    <source>
        <dbReference type="SAM" id="SignalP"/>
    </source>
</evidence>
<keyword evidence="5 9" id="KW-0378">Hydrolase</keyword>
<dbReference type="PROSITE" id="PS51257">
    <property type="entry name" value="PROKAR_LIPOPROTEIN"/>
    <property type="match status" value="1"/>
</dbReference>
<keyword evidence="12" id="KW-1185">Reference proteome</keyword>
<evidence type="ECO:0000313" key="12">
    <source>
        <dbReference type="Proteomes" id="UP001314170"/>
    </source>
</evidence>
<evidence type="ECO:0000256" key="7">
    <source>
        <dbReference type="ARBA" id="ARBA00023316"/>
    </source>
</evidence>
<dbReference type="InterPro" id="IPR000743">
    <property type="entry name" value="Glyco_hydro_28"/>
</dbReference>
<evidence type="ECO:0008006" key="13">
    <source>
        <dbReference type="Google" id="ProtNLM"/>
    </source>
</evidence>
<protein>
    <recommendedName>
        <fullName evidence="13">Polygalacturonase</fullName>
    </recommendedName>
</protein>
<keyword evidence="4" id="KW-0964">Secreted</keyword>
<keyword evidence="10" id="KW-0732">Signal</keyword>
<dbReference type="FunFam" id="2.160.20.10:FF:000004">
    <property type="entry name" value="Pectin lyase-like superfamily protein"/>
    <property type="match status" value="1"/>
</dbReference>
<dbReference type="GO" id="GO:0004650">
    <property type="term" value="F:polygalacturonase activity"/>
    <property type="evidence" value="ECO:0007669"/>
    <property type="project" value="InterPro"/>
</dbReference>
<evidence type="ECO:0000313" key="11">
    <source>
        <dbReference type="EMBL" id="CAK7325010.1"/>
    </source>
</evidence>
<keyword evidence="3" id="KW-0134">Cell wall</keyword>
<evidence type="ECO:0000256" key="8">
    <source>
        <dbReference type="PROSITE-ProRule" id="PRU10052"/>
    </source>
</evidence>
<feature type="chain" id="PRO_5043954085" description="Polygalacturonase" evidence="10">
    <location>
        <begin position="22"/>
        <end position="392"/>
    </location>
</feature>
<organism evidence="11 12">
    <name type="scientific">Dovyalis caffra</name>
    <dbReference type="NCBI Taxonomy" id="77055"/>
    <lineage>
        <taxon>Eukaryota</taxon>
        <taxon>Viridiplantae</taxon>
        <taxon>Streptophyta</taxon>
        <taxon>Embryophyta</taxon>
        <taxon>Tracheophyta</taxon>
        <taxon>Spermatophyta</taxon>
        <taxon>Magnoliopsida</taxon>
        <taxon>eudicotyledons</taxon>
        <taxon>Gunneridae</taxon>
        <taxon>Pentapetalae</taxon>
        <taxon>rosids</taxon>
        <taxon>fabids</taxon>
        <taxon>Malpighiales</taxon>
        <taxon>Salicaceae</taxon>
        <taxon>Flacourtieae</taxon>
        <taxon>Dovyalis</taxon>
    </lineage>
</organism>
<proteinExistence type="inferred from homology"/>
<comment type="subcellular location">
    <subcellularLocation>
        <location evidence="1">Secreted</location>
        <location evidence="1">Cell wall</location>
    </subcellularLocation>
</comment>
<dbReference type="Gene3D" id="2.160.20.10">
    <property type="entry name" value="Single-stranded right-handed beta-helix, Pectin lyase-like"/>
    <property type="match status" value="1"/>
</dbReference>
<dbReference type="PROSITE" id="PS00502">
    <property type="entry name" value="POLYGALACTURONASE"/>
    <property type="match status" value="1"/>
</dbReference>
<reference evidence="11 12" key="1">
    <citation type="submission" date="2024-01" db="EMBL/GenBank/DDBJ databases">
        <authorList>
            <person name="Waweru B."/>
        </authorList>
    </citation>
    <scope>NUCLEOTIDE SEQUENCE [LARGE SCALE GENOMIC DNA]</scope>
</reference>
<evidence type="ECO:0000256" key="2">
    <source>
        <dbReference type="ARBA" id="ARBA00008834"/>
    </source>
</evidence>
<keyword evidence="7" id="KW-0961">Cell wall biogenesis/degradation</keyword>
<dbReference type="GO" id="GO:0071555">
    <property type="term" value="P:cell wall organization"/>
    <property type="evidence" value="ECO:0007669"/>
    <property type="project" value="UniProtKB-KW"/>
</dbReference>
<dbReference type="InterPro" id="IPR012334">
    <property type="entry name" value="Pectin_lyas_fold"/>
</dbReference>
<accession>A0AAV1QW25</accession>
<dbReference type="AlphaFoldDB" id="A0AAV1QW25"/>
<dbReference type="PANTHER" id="PTHR31375">
    <property type="match status" value="1"/>
</dbReference>
<keyword evidence="6 9" id="KW-0326">Glycosidase</keyword>
<feature type="active site" evidence="8">
    <location>
        <position position="238"/>
    </location>
</feature>
<sequence>MVKIMLLYCVLFLFSAASCQASSVVYNVVKLGAKPDGKTDSTKAFHKAWALACSSRWPAMVYVPRGMFLIKPAVFGGPCKNKILFSIDGTIVAPSNYWVFGNSGFWILFYKVTGVAVYGGTVDANGASFWACRNAGKNCPPGARTMSFVASSNIMVSRLRSINSQMFHISIDQCHNITLEDMKISAPSWSPNTDGIHIQSSTGISITNSVIKSGDDCISIGPGSKNLLIHGIACGPGHGISIGSLALHKKEDGVENVRVSSVVFKGTQNGVRIKSWGRPSTGYVRNIVFQNIIMEYASNPIIIDQNYCPSAKDCLKHSSGVKISGVTYKNIRGTSATQVAMNFACSSSNPCKGLKLEDIKLTYYNRSSASAMSSCKNASGSNKGVIIPPSCL</sequence>
<name>A0AAV1QW25_9ROSI</name>
<comment type="similarity">
    <text evidence="2 9">Belongs to the glycosyl hydrolase 28 family.</text>
</comment>
<dbReference type="Proteomes" id="UP001314170">
    <property type="component" value="Unassembled WGS sequence"/>
</dbReference>
<evidence type="ECO:0000256" key="9">
    <source>
        <dbReference type="RuleBase" id="RU361169"/>
    </source>
</evidence>
<dbReference type="InterPro" id="IPR006626">
    <property type="entry name" value="PbH1"/>
</dbReference>
<evidence type="ECO:0000256" key="3">
    <source>
        <dbReference type="ARBA" id="ARBA00022512"/>
    </source>
</evidence>
<dbReference type="SUPFAM" id="SSF51126">
    <property type="entry name" value="Pectin lyase-like"/>
    <property type="match status" value="1"/>
</dbReference>